<evidence type="ECO:0000313" key="2">
    <source>
        <dbReference type="Proteomes" id="UP000019335"/>
    </source>
</evidence>
<gene>
    <name evidence="1" type="ORF">Naga_104160g1</name>
</gene>
<sequence>GGGLLREGSGGGREGWTQPLLVLLAALTWWLECQMPFMGILRFWVHNPLLPCSPPSHPPALLPSFQATVLAHGTKQDASNPAHAGGGIAANTRSTEPSLAAAAVEGNGAFDG</sequence>
<evidence type="ECO:0000313" key="1">
    <source>
        <dbReference type="EMBL" id="EWM28915.1"/>
    </source>
</evidence>
<organism evidence="1 2">
    <name type="scientific">Nannochloropsis gaditana</name>
    <dbReference type="NCBI Taxonomy" id="72520"/>
    <lineage>
        <taxon>Eukaryota</taxon>
        <taxon>Sar</taxon>
        <taxon>Stramenopiles</taxon>
        <taxon>Ochrophyta</taxon>
        <taxon>Eustigmatophyceae</taxon>
        <taxon>Eustigmatales</taxon>
        <taxon>Monodopsidaceae</taxon>
        <taxon>Nannochloropsis</taxon>
    </lineage>
</organism>
<comment type="caution">
    <text evidence="1">The sequence shown here is derived from an EMBL/GenBank/DDBJ whole genome shotgun (WGS) entry which is preliminary data.</text>
</comment>
<reference evidence="1 2" key="1">
    <citation type="journal article" date="2014" name="Mol. Plant">
        <title>Chromosome Scale Genome Assembly and Transcriptome Profiling of Nannochloropsis gaditana in Nitrogen Depletion.</title>
        <authorList>
            <person name="Corteggiani Carpinelli E."/>
            <person name="Telatin A."/>
            <person name="Vitulo N."/>
            <person name="Forcato C."/>
            <person name="D'Angelo M."/>
            <person name="Schiavon R."/>
            <person name="Vezzi A."/>
            <person name="Giacometti G.M."/>
            <person name="Morosinotto T."/>
            <person name="Valle G."/>
        </authorList>
    </citation>
    <scope>NUCLEOTIDE SEQUENCE [LARGE SCALE GENOMIC DNA]</scope>
    <source>
        <strain evidence="1 2">B-31</strain>
    </source>
</reference>
<proteinExistence type="predicted"/>
<feature type="non-terminal residue" evidence="1">
    <location>
        <position position="1"/>
    </location>
</feature>
<protein>
    <submittedName>
        <fullName evidence="1">Uncharacterized protein</fullName>
    </submittedName>
</protein>
<name>W7TP58_9STRA</name>
<keyword evidence="2" id="KW-1185">Reference proteome</keyword>
<dbReference type="EMBL" id="AZIL01000235">
    <property type="protein sequence ID" value="EWM28915.1"/>
    <property type="molecule type" value="Genomic_DNA"/>
</dbReference>
<accession>W7TP58</accession>
<dbReference type="AlphaFoldDB" id="W7TP58"/>
<dbReference type="Proteomes" id="UP000019335">
    <property type="component" value="Chromosome 4"/>
</dbReference>